<evidence type="ECO:0000313" key="2">
    <source>
        <dbReference type="EMBL" id="KAH9819358.1"/>
    </source>
</evidence>
<feature type="compositionally biased region" description="Basic and acidic residues" evidence="1">
    <location>
        <begin position="18"/>
        <end position="38"/>
    </location>
</feature>
<feature type="non-terminal residue" evidence="2">
    <location>
        <position position="1"/>
    </location>
</feature>
<comment type="caution">
    <text evidence="2">The sequence shown here is derived from an EMBL/GenBank/DDBJ whole genome shotgun (WGS) entry which is preliminary data.</text>
</comment>
<feature type="region of interest" description="Disordered" evidence="1">
    <location>
        <begin position="1"/>
        <end position="38"/>
    </location>
</feature>
<reference evidence="2 3" key="1">
    <citation type="journal article" date="2018" name="IMA Fungus">
        <title>IMA Genome-F 10: Nine draft genome sequences of Claviceps purpurea s.lat., including C. arundinis, C. humidiphila, and C. cf. spartinae, pseudomolecules for the pitch canker pathogen Fusarium circinatum, draft genome of Davidsoniella eucalypti, Grosmannia galeiformis, Quambalaria eucalypti, and Teratosphaeria destructans.</title>
        <authorList>
            <person name="Wingfield B.D."/>
            <person name="Liu M."/>
            <person name="Nguyen H.D."/>
            <person name="Lane F.A."/>
            <person name="Morgan S.W."/>
            <person name="De Vos L."/>
            <person name="Wilken P.M."/>
            <person name="Duong T.A."/>
            <person name="Aylward J."/>
            <person name="Coetzee M.P."/>
            <person name="Dadej K."/>
            <person name="De Beer Z.W."/>
            <person name="Findlay W."/>
            <person name="Havenga M."/>
            <person name="Kolarik M."/>
            <person name="Menzies J.G."/>
            <person name="Naidoo K."/>
            <person name="Pochopski O."/>
            <person name="Shoukouhi P."/>
            <person name="Santana Q.C."/>
            <person name="Seifert K.A."/>
            <person name="Soal N."/>
            <person name="Steenkamp E.T."/>
            <person name="Tatham C.T."/>
            <person name="van der Nest M.A."/>
            <person name="Wingfield M.J."/>
        </authorList>
    </citation>
    <scope>NUCLEOTIDE SEQUENCE [LARGE SCALE GENOMIC DNA]</scope>
    <source>
        <strain evidence="2">CMW44962</strain>
    </source>
</reference>
<gene>
    <name evidence="2" type="ORF">Tdes44962_MAKER10337</name>
</gene>
<dbReference type="Proteomes" id="UP001138500">
    <property type="component" value="Unassembled WGS sequence"/>
</dbReference>
<name>A0A9W7SK82_9PEZI</name>
<reference evidence="2 3" key="2">
    <citation type="journal article" date="2021" name="Curr. Genet.">
        <title>Genetic response to nitrogen starvation in the aggressive Eucalyptus foliar pathogen Teratosphaeria destructans.</title>
        <authorList>
            <person name="Havenga M."/>
            <person name="Wingfield B.D."/>
            <person name="Wingfield M.J."/>
            <person name="Dreyer L.L."/>
            <person name="Roets F."/>
            <person name="Aylward J."/>
        </authorList>
    </citation>
    <scope>NUCLEOTIDE SEQUENCE [LARGE SCALE GENOMIC DNA]</scope>
    <source>
        <strain evidence="2">CMW44962</strain>
    </source>
</reference>
<evidence type="ECO:0000313" key="3">
    <source>
        <dbReference type="Proteomes" id="UP001138500"/>
    </source>
</evidence>
<protein>
    <submittedName>
        <fullName evidence="2">Uncharacterized protein</fullName>
    </submittedName>
</protein>
<feature type="compositionally biased region" description="Basic and acidic residues" evidence="1">
    <location>
        <begin position="1"/>
        <end position="10"/>
    </location>
</feature>
<organism evidence="2 3">
    <name type="scientific">Teratosphaeria destructans</name>
    <dbReference type="NCBI Taxonomy" id="418781"/>
    <lineage>
        <taxon>Eukaryota</taxon>
        <taxon>Fungi</taxon>
        <taxon>Dikarya</taxon>
        <taxon>Ascomycota</taxon>
        <taxon>Pezizomycotina</taxon>
        <taxon>Dothideomycetes</taxon>
        <taxon>Dothideomycetidae</taxon>
        <taxon>Mycosphaerellales</taxon>
        <taxon>Teratosphaeriaceae</taxon>
        <taxon>Teratosphaeria</taxon>
    </lineage>
</organism>
<evidence type="ECO:0000256" key="1">
    <source>
        <dbReference type="SAM" id="MobiDB-lite"/>
    </source>
</evidence>
<accession>A0A9W7SK82</accession>
<sequence>MAKKPIEKKPALKASSAKGKDKSKDHTADSPSKKPKRDISKAAILIRLLSFQKNLKPNLKYDLPKVIA</sequence>
<dbReference type="EMBL" id="RIBY02002331">
    <property type="protein sequence ID" value="KAH9819358.1"/>
    <property type="molecule type" value="Genomic_DNA"/>
</dbReference>
<keyword evidence="3" id="KW-1185">Reference proteome</keyword>
<proteinExistence type="predicted"/>
<dbReference type="AlphaFoldDB" id="A0A9W7SK82"/>